<evidence type="ECO:0000313" key="2">
    <source>
        <dbReference type="Proteomes" id="UP000828048"/>
    </source>
</evidence>
<sequence length="466" mass="51791">METMINPINGCHVVAVPFPGRGHANPMINLCTLLIPSPKISTITLILTEEWLSLISHQLPVGSPKLRIRTIPNVLPSELTRGADLSGFYKAVYTKMEAPFEEVLLSIDSQRLEPPVTCIVYDAFLSWVVGVGRRRNIPVAAFWTQAPSVFSVYYHFDLIADRGHVPKDNLPIGKELEIIDYLPGVLPTRLTDLPIPTTNVNIILEAFTLLTKAQSIIFTSFYELQPNVIKALSSNLHMPIYTIGPSIPFLSLKPSPLKSIPTNEGGYMNWLNSQPETSVLYVSLGSFLSTSTDQMKELSLGLQASGARYLWIVRADQESSLKAECCEEKGFMVPWCDQLRVLCHRSIGGFLTHCGWNSTMESIFAGVPMLTFPLRSEQIHNSKIIVEDLGVGEKLKRVLVGLENVIGREEIAEMVKKFMDLNGKESKEMRRRAKELQEICRKAIDTGGSTNASVTDFVESICHGTS</sequence>
<comment type="caution">
    <text evidence="1">The sequence shown here is derived from an EMBL/GenBank/DDBJ whole genome shotgun (WGS) entry which is preliminary data.</text>
</comment>
<organism evidence="1 2">
    <name type="scientific">Vaccinium darrowii</name>
    <dbReference type="NCBI Taxonomy" id="229202"/>
    <lineage>
        <taxon>Eukaryota</taxon>
        <taxon>Viridiplantae</taxon>
        <taxon>Streptophyta</taxon>
        <taxon>Embryophyta</taxon>
        <taxon>Tracheophyta</taxon>
        <taxon>Spermatophyta</taxon>
        <taxon>Magnoliopsida</taxon>
        <taxon>eudicotyledons</taxon>
        <taxon>Gunneridae</taxon>
        <taxon>Pentapetalae</taxon>
        <taxon>asterids</taxon>
        <taxon>Ericales</taxon>
        <taxon>Ericaceae</taxon>
        <taxon>Vaccinioideae</taxon>
        <taxon>Vaccinieae</taxon>
        <taxon>Vaccinium</taxon>
    </lineage>
</organism>
<proteinExistence type="predicted"/>
<accession>A0ACB7YLJ2</accession>
<reference evidence="1 2" key="1">
    <citation type="journal article" date="2021" name="Hortic Res">
        <title>High-quality reference genome and annotation aids understanding of berry development for evergreen blueberry (Vaccinium darrowii).</title>
        <authorList>
            <person name="Yu J."/>
            <person name="Hulse-Kemp A.M."/>
            <person name="Babiker E."/>
            <person name="Staton M."/>
        </authorList>
    </citation>
    <scope>NUCLEOTIDE SEQUENCE [LARGE SCALE GENOMIC DNA]</scope>
    <source>
        <strain evidence="2">cv. NJ 8807/NJ 8810</strain>
        <tissue evidence="1">Young leaf</tissue>
    </source>
</reference>
<dbReference type="Proteomes" id="UP000828048">
    <property type="component" value="Chromosome 11"/>
</dbReference>
<gene>
    <name evidence="1" type="ORF">Vadar_014495</name>
</gene>
<keyword evidence="2" id="KW-1185">Reference proteome</keyword>
<protein>
    <submittedName>
        <fullName evidence="1">Uncharacterized protein</fullName>
    </submittedName>
</protein>
<name>A0ACB7YLJ2_9ERIC</name>
<evidence type="ECO:0000313" key="1">
    <source>
        <dbReference type="EMBL" id="KAH7854497.1"/>
    </source>
</evidence>
<dbReference type="EMBL" id="CM037161">
    <property type="protein sequence ID" value="KAH7854497.1"/>
    <property type="molecule type" value="Genomic_DNA"/>
</dbReference>